<dbReference type="AlphaFoldDB" id="A0A150FTX5"/>
<reference evidence="5" key="1">
    <citation type="journal article" date="2016" name="Nat. Commun.">
        <title>The Gonium pectorale genome demonstrates co-option of cell cycle regulation during the evolution of multicellularity.</title>
        <authorList>
            <person name="Hanschen E.R."/>
            <person name="Marriage T.N."/>
            <person name="Ferris P.J."/>
            <person name="Hamaji T."/>
            <person name="Toyoda A."/>
            <person name="Fujiyama A."/>
            <person name="Neme R."/>
            <person name="Noguchi H."/>
            <person name="Minakuchi Y."/>
            <person name="Suzuki M."/>
            <person name="Kawai-Toyooka H."/>
            <person name="Smith D.R."/>
            <person name="Sparks H."/>
            <person name="Anderson J."/>
            <person name="Bakaric R."/>
            <person name="Luria V."/>
            <person name="Karger A."/>
            <person name="Kirschner M.W."/>
            <person name="Durand P.M."/>
            <person name="Michod R.E."/>
            <person name="Nozaki H."/>
            <person name="Olson B.J."/>
        </authorList>
    </citation>
    <scope>NUCLEOTIDE SEQUENCE [LARGE SCALE GENOMIC DNA]</scope>
    <source>
        <strain evidence="5">NIES-2863</strain>
    </source>
</reference>
<evidence type="ECO:0000313" key="4">
    <source>
        <dbReference type="EMBL" id="KXZ41072.1"/>
    </source>
</evidence>
<dbReference type="Pfam" id="PF01165">
    <property type="entry name" value="Ribosomal_S21"/>
    <property type="match status" value="1"/>
</dbReference>
<evidence type="ECO:0000256" key="3">
    <source>
        <dbReference type="ARBA" id="ARBA00023274"/>
    </source>
</evidence>
<evidence type="ECO:0000313" key="5">
    <source>
        <dbReference type="Proteomes" id="UP000075714"/>
    </source>
</evidence>
<protein>
    <recommendedName>
        <fullName evidence="6">Ribosomal protein S21</fullName>
    </recommendedName>
</protein>
<gene>
    <name evidence="4" type="ORF">GPECTOR_846g86</name>
</gene>
<dbReference type="EMBL" id="LSYV01000842">
    <property type="protein sequence ID" value="KXZ41072.1"/>
    <property type="molecule type" value="Genomic_DNA"/>
</dbReference>
<proteinExistence type="inferred from homology"/>
<name>A0A150FTX5_GONPE</name>
<dbReference type="OrthoDB" id="524695at2759"/>
<dbReference type="GO" id="GO:0003735">
    <property type="term" value="F:structural constituent of ribosome"/>
    <property type="evidence" value="ECO:0007669"/>
    <property type="project" value="InterPro"/>
</dbReference>
<comment type="similarity">
    <text evidence="1">Belongs to the bacterial ribosomal protein bS21 family.</text>
</comment>
<evidence type="ECO:0000256" key="2">
    <source>
        <dbReference type="ARBA" id="ARBA00022980"/>
    </source>
</evidence>
<dbReference type="Proteomes" id="UP000075714">
    <property type="component" value="Unassembled WGS sequence"/>
</dbReference>
<dbReference type="GO" id="GO:1990904">
    <property type="term" value="C:ribonucleoprotein complex"/>
    <property type="evidence" value="ECO:0007669"/>
    <property type="project" value="UniProtKB-KW"/>
</dbReference>
<sequence length="114" mass="12777">MNQLSRCLSCAGLAASLGTSALQRAAGAAWVSGWRGMAVIVEVEDNRVQKALADLNHKRIEAGIPDELRRRRYHMNGSAKRFEREKKAYKTAVGAVVKERIKWVMQRRRGGLLE</sequence>
<dbReference type="GO" id="GO:0005840">
    <property type="term" value="C:ribosome"/>
    <property type="evidence" value="ECO:0007669"/>
    <property type="project" value="UniProtKB-KW"/>
</dbReference>
<dbReference type="InterPro" id="IPR001911">
    <property type="entry name" value="Ribosomal_bS21"/>
</dbReference>
<keyword evidence="2" id="KW-0689">Ribosomal protein</keyword>
<comment type="caution">
    <text evidence="4">The sequence shown here is derived from an EMBL/GenBank/DDBJ whole genome shotgun (WGS) entry which is preliminary data.</text>
</comment>
<evidence type="ECO:0008006" key="6">
    <source>
        <dbReference type="Google" id="ProtNLM"/>
    </source>
</evidence>
<evidence type="ECO:0000256" key="1">
    <source>
        <dbReference type="ARBA" id="ARBA00006640"/>
    </source>
</evidence>
<dbReference type="GO" id="GO:0006412">
    <property type="term" value="P:translation"/>
    <property type="evidence" value="ECO:0007669"/>
    <property type="project" value="InterPro"/>
</dbReference>
<organism evidence="4 5">
    <name type="scientific">Gonium pectorale</name>
    <name type="common">Green alga</name>
    <dbReference type="NCBI Taxonomy" id="33097"/>
    <lineage>
        <taxon>Eukaryota</taxon>
        <taxon>Viridiplantae</taxon>
        <taxon>Chlorophyta</taxon>
        <taxon>core chlorophytes</taxon>
        <taxon>Chlorophyceae</taxon>
        <taxon>CS clade</taxon>
        <taxon>Chlamydomonadales</taxon>
        <taxon>Volvocaceae</taxon>
        <taxon>Gonium</taxon>
    </lineage>
</organism>
<accession>A0A150FTX5</accession>
<keyword evidence="3" id="KW-0687">Ribonucleoprotein</keyword>
<keyword evidence="5" id="KW-1185">Reference proteome</keyword>